<dbReference type="GeneID" id="85352150"/>
<evidence type="ECO:0000256" key="1">
    <source>
        <dbReference type="SAM" id="Phobius"/>
    </source>
</evidence>
<feature type="transmembrane region" description="Helical" evidence="1">
    <location>
        <begin position="224"/>
        <end position="245"/>
    </location>
</feature>
<dbReference type="InterPro" id="IPR045338">
    <property type="entry name" value="DUF6535"/>
</dbReference>
<dbReference type="AlphaFoldDB" id="A0AA39JU86"/>
<dbReference type="RefSeq" id="XP_060326735.1">
    <property type="nucleotide sequence ID" value="XM_060468602.1"/>
</dbReference>
<evidence type="ECO:0000313" key="4">
    <source>
        <dbReference type="Proteomes" id="UP001175211"/>
    </source>
</evidence>
<keyword evidence="4" id="KW-1185">Reference proteome</keyword>
<organism evidence="3 4">
    <name type="scientific">Armillaria tabescens</name>
    <name type="common">Ringless honey mushroom</name>
    <name type="synonym">Agaricus tabescens</name>
    <dbReference type="NCBI Taxonomy" id="1929756"/>
    <lineage>
        <taxon>Eukaryota</taxon>
        <taxon>Fungi</taxon>
        <taxon>Dikarya</taxon>
        <taxon>Basidiomycota</taxon>
        <taxon>Agaricomycotina</taxon>
        <taxon>Agaricomycetes</taxon>
        <taxon>Agaricomycetidae</taxon>
        <taxon>Agaricales</taxon>
        <taxon>Marasmiineae</taxon>
        <taxon>Physalacriaceae</taxon>
        <taxon>Desarmillaria</taxon>
    </lineage>
</organism>
<keyword evidence="1" id="KW-0812">Transmembrane</keyword>
<sequence length="305" mass="34137">MNPSNGACQPEHDVEAAFNAVEQSGIAQEKSASIGGTNFRRSGTTFGIHKKDTRKRGIDPTDYTKRYSKDVVGREMSSRGRFWLTYLNEALVFDEEMVEMYKDNIDVLLVFAGLFSAVLSAFVIQTAQNLQPDYTALVGYQRATSNVSSIPLSPFYPTISFAPSLADIWVNSLWFISLALSLTTALVAVLTKQWLHQYISVVSDISPRGRGRIRQYRYMGLEKWQVPMIIGLLPILLHVSLGLFFTGLCCLSLRTSCGDCLHSRFPFGHCLCRILCLSLPPPFLLQLPIQDPTDGLSLWNLSHYL</sequence>
<feature type="transmembrane region" description="Helical" evidence="1">
    <location>
        <begin position="107"/>
        <end position="127"/>
    </location>
</feature>
<proteinExistence type="predicted"/>
<reference evidence="3" key="1">
    <citation type="submission" date="2023-06" db="EMBL/GenBank/DDBJ databases">
        <authorList>
            <consortium name="Lawrence Berkeley National Laboratory"/>
            <person name="Ahrendt S."/>
            <person name="Sahu N."/>
            <person name="Indic B."/>
            <person name="Wong-Bajracharya J."/>
            <person name="Merenyi Z."/>
            <person name="Ke H.-M."/>
            <person name="Monk M."/>
            <person name="Kocsube S."/>
            <person name="Drula E."/>
            <person name="Lipzen A."/>
            <person name="Balint B."/>
            <person name="Henrissat B."/>
            <person name="Andreopoulos B."/>
            <person name="Martin F.M."/>
            <person name="Harder C.B."/>
            <person name="Rigling D."/>
            <person name="Ford K.L."/>
            <person name="Foster G.D."/>
            <person name="Pangilinan J."/>
            <person name="Papanicolaou A."/>
            <person name="Barry K."/>
            <person name="LaButti K."/>
            <person name="Viragh M."/>
            <person name="Koriabine M."/>
            <person name="Yan M."/>
            <person name="Riley R."/>
            <person name="Champramary S."/>
            <person name="Plett K.L."/>
            <person name="Tsai I.J."/>
            <person name="Slot J."/>
            <person name="Sipos G."/>
            <person name="Plett J."/>
            <person name="Nagy L.G."/>
            <person name="Grigoriev I.V."/>
        </authorList>
    </citation>
    <scope>NUCLEOTIDE SEQUENCE</scope>
    <source>
        <strain evidence="3">CCBAS 213</strain>
    </source>
</reference>
<keyword evidence="1" id="KW-0472">Membrane</keyword>
<accession>A0AA39JU86</accession>
<evidence type="ECO:0000313" key="3">
    <source>
        <dbReference type="EMBL" id="KAK0449020.1"/>
    </source>
</evidence>
<dbReference type="Proteomes" id="UP001175211">
    <property type="component" value="Unassembled WGS sequence"/>
</dbReference>
<keyword evidence="1" id="KW-1133">Transmembrane helix</keyword>
<evidence type="ECO:0000259" key="2">
    <source>
        <dbReference type="Pfam" id="PF20153"/>
    </source>
</evidence>
<feature type="domain" description="DUF6535" evidence="2">
    <location>
        <begin position="83"/>
        <end position="251"/>
    </location>
</feature>
<dbReference type="EMBL" id="JAUEPS010000039">
    <property type="protein sequence ID" value="KAK0449020.1"/>
    <property type="molecule type" value="Genomic_DNA"/>
</dbReference>
<gene>
    <name evidence="3" type="ORF">EV420DRAFT_1312871</name>
</gene>
<dbReference type="Pfam" id="PF20153">
    <property type="entry name" value="DUF6535"/>
    <property type="match status" value="1"/>
</dbReference>
<feature type="transmembrane region" description="Helical" evidence="1">
    <location>
        <begin position="168"/>
        <end position="190"/>
    </location>
</feature>
<protein>
    <recommendedName>
        <fullName evidence="2">DUF6535 domain-containing protein</fullName>
    </recommendedName>
</protein>
<comment type="caution">
    <text evidence="3">The sequence shown here is derived from an EMBL/GenBank/DDBJ whole genome shotgun (WGS) entry which is preliminary data.</text>
</comment>
<name>A0AA39JU86_ARMTA</name>